<accession>A0ABS3ATT3</accession>
<dbReference type="GO" id="GO:0016787">
    <property type="term" value="F:hydrolase activity"/>
    <property type="evidence" value="ECO:0007669"/>
    <property type="project" value="UniProtKB-KW"/>
</dbReference>
<evidence type="ECO:0000256" key="3">
    <source>
        <dbReference type="ARBA" id="ARBA00022842"/>
    </source>
</evidence>
<dbReference type="PANTHER" id="PTHR43344:SF13">
    <property type="entry name" value="PHOSPHATASE RV3661-RELATED"/>
    <property type="match status" value="1"/>
</dbReference>
<sequence length="218" mass="24879">MTLAIFDLDHTLLSGDSDHGWGDFLVKKNLVDGEAYKLANEKFYDQYKQGTLDIYKYAEFSFQALTEHSKETLAELHVEFMKDVISPMISEKARSLVNHHRQQGHVLLVITATNSFISRPIVDAFGIPHLLATEPKIVDGRYVNSIEGTPCFQEGKVKRLQEWLDQENFNLDGSYFYSDSHNDCPLMEQVTNAIAVDPDEQLKKIAKQKGWKIISLLE</sequence>
<dbReference type="Pfam" id="PF12710">
    <property type="entry name" value="HAD"/>
    <property type="match status" value="1"/>
</dbReference>
<organism evidence="4 5">
    <name type="scientific">Desulfotalea psychrophila</name>
    <dbReference type="NCBI Taxonomy" id="84980"/>
    <lineage>
        <taxon>Bacteria</taxon>
        <taxon>Pseudomonadati</taxon>
        <taxon>Thermodesulfobacteriota</taxon>
        <taxon>Desulfobulbia</taxon>
        <taxon>Desulfobulbales</taxon>
        <taxon>Desulfocapsaceae</taxon>
        <taxon>Desulfotalea</taxon>
    </lineage>
</organism>
<evidence type="ECO:0000256" key="1">
    <source>
        <dbReference type="ARBA" id="ARBA00022723"/>
    </source>
</evidence>
<dbReference type="InterPro" id="IPR036412">
    <property type="entry name" value="HAD-like_sf"/>
</dbReference>
<dbReference type="NCBIfam" id="TIGR01488">
    <property type="entry name" value="HAD-SF-IB"/>
    <property type="match status" value="1"/>
</dbReference>
<evidence type="ECO:0000256" key="2">
    <source>
        <dbReference type="ARBA" id="ARBA00022801"/>
    </source>
</evidence>
<dbReference type="InterPro" id="IPR023214">
    <property type="entry name" value="HAD_sf"/>
</dbReference>
<dbReference type="EMBL" id="JAFITO010000001">
    <property type="protein sequence ID" value="MBN4067920.1"/>
    <property type="molecule type" value="Genomic_DNA"/>
</dbReference>
<dbReference type="InterPro" id="IPR006385">
    <property type="entry name" value="HAD_hydro_SerB1"/>
</dbReference>
<name>A0ABS3ATT3_9BACT</name>
<comment type="caution">
    <text evidence="4">The sequence shown here is derived from an EMBL/GenBank/DDBJ whole genome shotgun (WGS) entry which is preliminary data.</text>
</comment>
<dbReference type="PANTHER" id="PTHR43344">
    <property type="entry name" value="PHOSPHOSERINE PHOSPHATASE"/>
    <property type="match status" value="1"/>
</dbReference>
<dbReference type="SUPFAM" id="SSF56784">
    <property type="entry name" value="HAD-like"/>
    <property type="match status" value="1"/>
</dbReference>
<keyword evidence="3" id="KW-0460">Magnesium</keyword>
<dbReference type="NCBIfam" id="TIGR01490">
    <property type="entry name" value="HAD-SF-IB-hyp1"/>
    <property type="match status" value="1"/>
</dbReference>
<dbReference type="CDD" id="cd02612">
    <property type="entry name" value="HAD_PGPPase"/>
    <property type="match status" value="1"/>
</dbReference>
<keyword evidence="5" id="KW-1185">Reference proteome</keyword>
<proteinExistence type="predicted"/>
<gene>
    <name evidence="4" type="ORF">JYU06_00130</name>
</gene>
<keyword evidence="1" id="KW-0479">Metal-binding</keyword>
<dbReference type="Gene3D" id="1.20.1440.100">
    <property type="entry name" value="SG protein - dephosphorylation function"/>
    <property type="match status" value="1"/>
</dbReference>
<dbReference type="Proteomes" id="UP000717534">
    <property type="component" value="Unassembled WGS sequence"/>
</dbReference>
<keyword evidence="2 4" id="KW-0378">Hydrolase</keyword>
<reference evidence="4 5" key="1">
    <citation type="submission" date="2021-02" db="EMBL/GenBank/DDBJ databases">
        <title>Activity-based single-cell genomes from oceanic crustal fluid captures similar information to metagenomic and metatranscriptomic surveys with orders of magnitude less sampling.</title>
        <authorList>
            <person name="D'Angelo T.S."/>
            <person name="Orcutt B.N."/>
        </authorList>
    </citation>
    <scope>NUCLEOTIDE SEQUENCE [LARGE SCALE GENOMIC DNA]</scope>
    <source>
        <strain evidence="4">AH-315-G02</strain>
    </source>
</reference>
<evidence type="ECO:0000313" key="5">
    <source>
        <dbReference type="Proteomes" id="UP000717534"/>
    </source>
</evidence>
<evidence type="ECO:0000313" key="4">
    <source>
        <dbReference type="EMBL" id="MBN4067920.1"/>
    </source>
</evidence>
<dbReference type="InterPro" id="IPR050582">
    <property type="entry name" value="HAD-like_SerB"/>
</dbReference>
<dbReference type="Gene3D" id="3.40.50.1000">
    <property type="entry name" value="HAD superfamily/HAD-like"/>
    <property type="match status" value="1"/>
</dbReference>
<protein>
    <submittedName>
        <fullName evidence="4">HAD family hydrolase</fullName>
    </submittedName>
</protein>